<keyword evidence="2" id="KW-1185">Reference proteome</keyword>
<sequence>MEIERKKIPAKTPKVMIMIMAFVLMIELFEKSIDFNYSCCWIMSELRIVPIAVFSELIASRKCKSAGS</sequence>
<reference evidence="1 2" key="1">
    <citation type="submission" date="2012-02" db="EMBL/GenBank/DDBJ databases">
        <title>Complete sequence of chromosome of Singulisphaera acidiphila DSM 18658.</title>
        <authorList>
            <consortium name="US DOE Joint Genome Institute (JGI-PGF)"/>
            <person name="Lucas S."/>
            <person name="Copeland A."/>
            <person name="Lapidus A."/>
            <person name="Glavina del Rio T."/>
            <person name="Dalin E."/>
            <person name="Tice H."/>
            <person name="Bruce D."/>
            <person name="Goodwin L."/>
            <person name="Pitluck S."/>
            <person name="Peters L."/>
            <person name="Ovchinnikova G."/>
            <person name="Chertkov O."/>
            <person name="Kyrpides N."/>
            <person name="Mavromatis K."/>
            <person name="Ivanova N."/>
            <person name="Brettin T."/>
            <person name="Detter J.C."/>
            <person name="Han C."/>
            <person name="Larimer F."/>
            <person name="Land M."/>
            <person name="Hauser L."/>
            <person name="Markowitz V."/>
            <person name="Cheng J.-F."/>
            <person name="Hugenholtz P."/>
            <person name="Woyke T."/>
            <person name="Wu D."/>
            <person name="Tindall B."/>
            <person name="Pomrenke H."/>
            <person name="Brambilla E."/>
            <person name="Klenk H.-P."/>
            <person name="Eisen J.A."/>
        </authorList>
    </citation>
    <scope>NUCLEOTIDE SEQUENCE [LARGE SCALE GENOMIC DNA]</scope>
    <source>
        <strain evidence="2">ATCC BAA-1392 / DSM 18658 / VKM B-2454 / MOB10</strain>
    </source>
</reference>
<dbReference type="AlphaFoldDB" id="L0D903"/>
<protein>
    <submittedName>
        <fullName evidence="1">Uncharacterized protein</fullName>
    </submittedName>
</protein>
<dbReference type="EMBL" id="CP003364">
    <property type="protein sequence ID" value="AGA25126.1"/>
    <property type="molecule type" value="Genomic_DNA"/>
</dbReference>
<evidence type="ECO:0000313" key="2">
    <source>
        <dbReference type="Proteomes" id="UP000010798"/>
    </source>
</evidence>
<proteinExistence type="predicted"/>
<dbReference type="HOGENOM" id="CLU_2791702_0_0_0"/>
<evidence type="ECO:0000313" key="1">
    <source>
        <dbReference type="EMBL" id="AGA25126.1"/>
    </source>
</evidence>
<organism evidence="1 2">
    <name type="scientific">Singulisphaera acidiphila (strain ATCC BAA-1392 / DSM 18658 / VKM B-2454 / MOB10)</name>
    <dbReference type="NCBI Taxonomy" id="886293"/>
    <lineage>
        <taxon>Bacteria</taxon>
        <taxon>Pseudomonadati</taxon>
        <taxon>Planctomycetota</taxon>
        <taxon>Planctomycetia</taxon>
        <taxon>Isosphaerales</taxon>
        <taxon>Isosphaeraceae</taxon>
        <taxon>Singulisphaera</taxon>
    </lineage>
</organism>
<accession>L0D903</accession>
<gene>
    <name evidence="1" type="ordered locus">Sinac_0716</name>
</gene>
<dbReference type="Proteomes" id="UP000010798">
    <property type="component" value="Chromosome"/>
</dbReference>
<dbReference type="KEGG" id="saci:Sinac_0716"/>
<name>L0D903_SINAD</name>